<evidence type="ECO:0008006" key="5">
    <source>
        <dbReference type="Google" id="ProtNLM"/>
    </source>
</evidence>
<accession>A0A8X7TZJ1</accession>
<gene>
    <name evidence="3" type="ORF">Bca52824_076940</name>
</gene>
<keyword evidence="4" id="KW-1185">Reference proteome</keyword>
<feature type="signal peptide" evidence="2">
    <location>
        <begin position="1"/>
        <end position="23"/>
    </location>
</feature>
<dbReference type="Proteomes" id="UP000886595">
    <property type="component" value="Unassembled WGS sequence"/>
</dbReference>
<comment type="caution">
    <text evidence="3">The sequence shown here is derived from an EMBL/GenBank/DDBJ whole genome shotgun (WGS) entry which is preliminary data.</text>
</comment>
<reference evidence="3 4" key="1">
    <citation type="submission" date="2020-02" db="EMBL/GenBank/DDBJ databases">
        <authorList>
            <person name="Ma Q."/>
            <person name="Huang Y."/>
            <person name="Song X."/>
            <person name="Pei D."/>
        </authorList>
    </citation>
    <scope>NUCLEOTIDE SEQUENCE [LARGE SCALE GENOMIC DNA]</scope>
    <source>
        <strain evidence="3">Sxm20200214</strain>
        <tissue evidence="3">Leaf</tissue>
    </source>
</reference>
<keyword evidence="2" id="KW-0732">Signal</keyword>
<protein>
    <recommendedName>
        <fullName evidence="5">Secreted protein</fullName>
    </recommendedName>
</protein>
<evidence type="ECO:0000256" key="2">
    <source>
        <dbReference type="SAM" id="SignalP"/>
    </source>
</evidence>
<feature type="compositionally biased region" description="Polar residues" evidence="1">
    <location>
        <begin position="38"/>
        <end position="48"/>
    </location>
</feature>
<dbReference type="EMBL" id="JAAMPC010000015">
    <property type="protein sequence ID" value="KAG2257646.1"/>
    <property type="molecule type" value="Genomic_DNA"/>
</dbReference>
<evidence type="ECO:0000313" key="4">
    <source>
        <dbReference type="Proteomes" id="UP000886595"/>
    </source>
</evidence>
<evidence type="ECO:0000256" key="1">
    <source>
        <dbReference type="SAM" id="MobiDB-lite"/>
    </source>
</evidence>
<feature type="chain" id="PRO_5036453867" description="Secreted protein" evidence="2">
    <location>
        <begin position="24"/>
        <end position="89"/>
    </location>
</feature>
<proteinExistence type="predicted"/>
<organism evidence="3 4">
    <name type="scientific">Brassica carinata</name>
    <name type="common">Ethiopian mustard</name>
    <name type="synonym">Abyssinian cabbage</name>
    <dbReference type="NCBI Taxonomy" id="52824"/>
    <lineage>
        <taxon>Eukaryota</taxon>
        <taxon>Viridiplantae</taxon>
        <taxon>Streptophyta</taxon>
        <taxon>Embryophyta</taxon>
        <taxon>Tracheophyta</taxon>
        <taxon>Spermatophyta</taxon>
        <taxon>Magnoliopsida</taxon>
        <taxon>eudicotyledons</taxon>
        <taxon>Gunneridae</taxon>
        <taxon>Pentapetalae</taxon>
        <taxon>rosids</taxon>
        <taxon>malvids</taxon>
        <taxon>Brassicales</taxon>
        <taxon>Brassicaceae</taxon>
        <taxon>Brassiceae</taxon>
        <taxon>Brassica</taxon>
    </lineage>
</organism>
<dbReference type="AlphaFoldDB" id="A0A8X7TZJ1"/>
<name>A0A8X7TZJ1_BRACI</name>
<evidence type="ECO:0000313" key="3">
    <source>
        <dbReference type="EMBL" id="KAG2257646.1"/>
    </source>
</evidence>
<sequence length="89" mass="9777">MNIVSSLFVQLLLFDLMASCAHPEERVDPMCDDDDDSNASGDEVQTPSGKEMASASRSRTTSLSKHLNLACKRCQMVVDSSCMSIYKRA</sequence>
<feature type="region of interest" description="Disordered" evidence="1">
    <location>
        <begin position="27"/>
        <end position="59"/>
    </location>
</feature>